<reference evidence="1" key="1">
    <citation type="submission" date="2020-05" db="EMBL/GenBank/DDBJ databases">
        <authorList>
            <person name="Chiriac C."/>
            <person name="Salcher M."/>
            <person name="Ghai R."/>
            <person name="Kavagutti S V."/>
        </authorList>
    </citation>
    <scope>NUCLEOTIDE SEQUENCE</scope>
</reference>
<accession>A0A6J7X5S9</accession>
<organism evidence="1">
    <name type="scientific">uncultured Caudovirales phage</name>
    <dbReference type="NCBI Taxonomy" id="2100421"/>
    <lineage>
        <taxon>Viruses</taxon>
        <taxon>Duplodnaviria</taxon>
        <taxon>Heunggongvirae</taxon>
        <taxon>Uroviricota</taxon>
        <taxon>Caudoviricetes</taxon>
        <taxon>Peduoviridae</taxon>
        <taxon>Maltschvirus</taxon>
        <taxon>Maltschvirus maltsch</taxon>
    </lineage>
</organism>
<dbReference type="Gene3D" id="3.40.1350.10">
    <property type="match status" value="1"/>
</dbReference>
<dbReference type="EMBL" id="LR798338">
    <property type="protein sequence ID" value="CAB5224950.1"/>
    <property type="molecule type" value="Genomic_DNA"/>
</dbReference>
<gene>
    <name evidence="1" type="ORF">UFOVP744_52</name>
</gene>
<dbReference type="SUPFAM" id="SSF52980">
    <property type="entry name" value="Restriction endonuclease-like"/>
    <property type="match status" value="1"/>
</dbReference>
<dbReference type="GO" id="GO:0003676">
    <property type="term" value="F:nucleic acid binding"/>
    <property type="evidence" value="ECO:0007669"/>
    <property type="project" value="InterPro"/>
</dbReference>
<proteinExistence type="predicted"/>
<name>A0A6J7X5S9_9CAUD</name>
<protein>
    <recommendedName>
        <fullName evidence="2">Holliday junction resolvase</fullName>
    </recommendedName>
</protein>
<evidence type="ECO:0000313" key="1">
    <source>
        <dbReference type="EMBL" id="CAB5224950.1"/>
    </source>
</evidence>
<sequence>MSSYGKRKGATFETSVMKWLRSKKVFAERLTKAGAKDEGDIVAMVAGQTYIFELKATKKIDLPKFWAEATVEAENYAKARGLDEIPPRYVIIKRRMAGIDKAWVVENLEQWIERNCE</sequence>
<dbReference type="InterPro" id="IPR011856">
    <property type="entry name" value="tRNA_endonuc-like_dom_sf"/>
</dbReference>
<evidence type="ECO:0008006" key="2">
    <source>
        <dbReference type="Google" id="ProtNLM"/>
    </source>
</evidence>
<dbReference type="InterPro" id="IPR011335">
    <property type="entry name" value="Restrct_endonuc-II-like"/>
</dbReference>